<keyword evidence="3" id="KW-1185">Reference proteome</keyword>
<reference evidence="2 3" key="1">
    <citation type="submission" date="2022-02" db="EMBL/GenBank/DDBJ databases">
        <title>Comparative genomics of the first Antarctic Pseudomonas spp. capable of biotransforming 2,4,6-Trinitrotoluene.</title>
        <authorList>
            <person name="Cabrera M.A."/>
            <person name="Marquez S.L."/>
            <person name="Perez-Donoso J.M."/>
        </authorList>
    </citation>
    <scope>NUCLEOTIDE SEQUENCE [LARGE SCALE GENOMIC DNA]</scope>
    <source>
        <strain evidence="2 3">TNT11</strain>
    </source>
</reference>
<dbReference type="Pfam" id="PF11162">
    <property type="entry name" value="DUF2946"/>
    <property type="match status" value="1"/>
</dbReference>
<dbReference type="RefSeq" id="WP_247398811.1">
    <property type="nucleotide sequence ID" value="NZ_JAKNRV010000056.1"/>
</dbReference>
<organism evidence="2 3">
    <name type="scientific">Pseudomonas emilianonis</name>
    <dbReference type="NCBI Taxonomy" id="2915812"/>
    <lineage>
        <taxon>Bacteria</taxon>
        <taxon>Pseudomonadati</taxon>
        <taxon>Pseudomonadota</taxon>
        <taxon>Gammaproteobacteria</taxon>
        <taxon>Pseudomonadales</taxon>
        <taxon>Pseudomonadaceae</taxon>
        <taxon>Pseudomonas</taxon>
    </lineage>
</organism>
<dbReference type="Proteomes" id="UP001317085">
    <property type="component" value="Unassembled WGS sequence"/>
</dbReference>
<evidence type="ECO:0000313" key="3">
    <source>
        <dbReference type="Proteomes" id="UP001317085"/>
    </source>
</evidence>
<dbReference type="EMBL" id="JAKNRV010000056">
    <property type="protein sequence ID" value="MCK1784454.1"/>
    <property type="molecule type" value="Genomic_DNA"/>
</dbReference>
<feature type="chain" id="PRO_5046428759" evidence="1">
    <location>
        <begin position="32"/>
        <end position="135"/>
    </location>
</feature>
<accession>A0ABT0EFS6</accession>
<keyword evidence="1" id="KW-0732">Signal</keyword>
<gene>
    <name evidence="2" type="ORF">L9Z73_08845</name>
</gene>
<protein>
    <submittedName>
        <fullName evidence="2">DUF2946 family protein</fullName>
    </submittedName>
</protein>
<evidence type="ECO:0000256" key="1">
    <source>
        <dbReference type="SAM" id="SignalP"/>
    </source>
</evidence>
<evidence type="ECO:0000313" key="2">
    <source>
        <dbReference type="EMBL" id="MCK1784454.1"/>
    </source>
</evidence>
<name>A0ABT0EFS6_9PSED</name>
<feature type="signal peptide" evidence="1">
    <location>
        <begin position="1"/>
        <end position="31"/>
    </location>
</feature>
<sequence>MLSNRYPQHARPTLGLLVCLFACLFQALAWASMPVPIAVSTGERVVICTANGMQSLSLADFNARTGQSQDDREAPDASPGCALCAFVGGLALTPAVPVLPAFVLGQYLYAAIAHTNPVVVTTFEISQARAPPSIA</sequence>
<dbReference type="InterPro" id="IPR021333">
    <property type="entry name" value="DUF2946"/>
</dbReference>
<comment type="caution">
    <text evidence="2">The sequence shown here is derived from an EMBL/GenBank/DDBJ whole genome shotgun (WGS) entry which is preliminary data.</text>
</comment>
<proteinExistence type="predicted"/>